<evidence type="ECO:0000313" key="2">
    <source>
        <dbReference type="Proteomes" id="UP000462410"/>
    </source>
</evidence>
<organism evidence="1 2">
    <name type="scientific">Escherichia coli</name>
    <dbReference type="NCBI Taxonomy" id="562"/>
    <lineage>
        <taxon>Bacteria</taxon>
        <taxon>Pseudomonadati</taxon>
        <taxon>Pseudomonadota</taxon>
        <taxon>Gammaproteobacteria</taxon>
        <taxon>Enterobacterales</taxon>
        <taxon>Enterobacteriaceae</taxon>
        <taxon>Escherichia</taxon>
    </lineage>
</organism>
<dbReference type="RefSeq" id="WP_160454809.1">
    <property type="nucleotide sequence ID" value="NZ_WTRH01000058.1"/>
</dbReference>
<proteinExistence type="predicted"/>
<name>A0A8T5ZS41_ECOLX</name>
<protein>
    <submittedName>
        <fullName evidence="1">Uncharacterized protein</fullName>
    </submittedName>
</protein>
<comment type="caution">
    <text evidence="1">The sequence shown here is derived from an EMBL/GenBank/DDBJ whole genome shotgun (WGS) entry which is preliminary data.</text>
</comment>
<evidence type="ECO:0000313" key="1">
    <source>
        <dbReference type="EMBL" id="MWT19687.1"/>
    </source>
</evidence>
<accession>A0A8T5ZS41</accession>
<dbReference type="EMBL" id="WTRC01000010">
    <property type="protein sequence ID" value="MWT19687.1"/>
    <property type="molecule type" value="Genomic_DNA"/>
</dbReference>
<dbReference type="Proteomes" id="UP000462410">
    <property type="component" value="Unassembled WGS sequence"/>
</dbReference>
<sequence length="115" mass="13331">MYNRDKIVQIKRVAVKTVFWTACPMDDDYGYDRIMSASMIDRTFQDKHAIYVHDVYEKLCDTNGIKQIVRDAGVRLVILMENVTPEVAETILNQWATTEVVYEAGTEGTFDYLLR</sequence>
<dbReference type="AlphaFoldDB" id="A0A8T5ZS41"/>
<gene>
    <name evidence="1" type="ORF">GP965_01835</name>
</gene>
<reference evidence="1 2" key="1">
    <citation type="submission" date="2019-12" db="EMBL/GenBank/DDBJ databases">
        <title>Enteriobacteria Tanzani isolates_8377-8380.</title>
        <authorList>
            <person name="Subbiah M."/>
            <person name="Call D."/>
        </authorList>
    </citation>
    <scope>NUCLEOTIDE SEQUENCE [LARGE SCALE GENOMIC DNA]</scope>
    <source>
        <strain evidence="1 2">8378wH8</strain>
    </source>
</reference>